<dbReference type="RefSeq" id="WP_036810386.1">
    <property type="nucleotide sequence ID" value="NZ_CP051177.1"/>
</dbReference>
<dbReference type="PROSITE" id="PS01081">
    <property type="entry name" value="HTH_TETR_1"/>
    <property type="match status" value="1"/>
</dbReference>
<evidence type="ECO:0000313" key="2">
    <source>
        <dbReference type="EMBL" id="QKX49427.1"/>
    </source>
</evidence>
<dbReference type="InterPro" id="IPR023772">
    <property type="entry name" value="DNA-bd_HTH_TetR-type_CS"/>
</dbReference>
<protein>
    <submittedName>
        <fullName evidence="2">TetR/AcrR family transcriptional regulator</fullName>
    </submittedName>
</protein>
<dbReference type="AlphaFoldDB" id="A0A1G8J873"/>
<name>A0A1G8J873_9BACL</name>
<keyword evidence="1" id="KW-0238">DNA-binding</keyword>
<dbReference type="PRINTS" id="PR00455">
    <property type="entry name" value="HTHTETR"/>
</dbReference>
<dbReference type="GO" id="GO:0003677">
    <property type="term" value="F:DNA binding"/>
    <property type="evidence" value="ECO:0007669"/>
    <property type="project" value="UniProtKB-UniRule"/>
</dbReference>
<dbReference type="InterPro" id="IPR050624">
    <property type="entry name" value="HTH-type_Tx_Regulator"/>
</dbReference>
<sequence length="272" mass="31653">MDKKKELMNHAIHFFSLKGFHQTSVQEIAQAGGISKGAFYKHFDSKETLFMDILSRYNEELNADLSSPYLEEGLDEKQIFIRKLEMEIERTVTNKEFFLMVFKDFPKDSNAQLEKLFYELRSSQLTVHKNNLLEAYGEKAQPFIYDLVTILEGIKREYFFNLIFLDRQVDAKKLAGFIASSIDAIVSQLGEMEPVLTDLPSPLSPLEENFLNVEEKIRMSAPNKDKLLSTLQLLREETAKDTPQQFLIEALWLYLSQEPQIEKELLHLKKFL</sequence>
<dbReference type="PROSITE" id="PS50977">
    <property type="entry name" value="HTH_TETR_2"/>
    <property type="match status" value="1"/>
</dbReference>
<proteinExistence type="predicted"/>
<keyword evidence="3" id="KW-1185">Reference proteome</keyword>
<evidence type="ECO:0000313" key="3">
    <source>
        <dbReference type="Proteomes" id="UP000509222"/>
    </source>
</evidence>
<dbReference type="PANTHER" id="PTHR43479:SF22">
    <property type="entry name" value="TRANSCRIPTIONAL REGULATOR, TETR FAMILY"/>
    <property type="match status" value="1"/>
</dbReference>
<accession>A0A1G8J873</accession>
<dbReference type="eggNOG" id="COG1309">
    <property type="taxonomic scope" value="Bacteria"/>
</dbReference>
<dbReference type="PANTHER" id="PTHR43479">
    <property type="entry name" value="ACREF/ENVCD OPERON REPRESSOR-RELATED"/>
    <property type="match status" value="1"/>
</dbReference>
<dbReference type="InterPro" id="IPR009057">
    <property type="entry name" value="Homeodomain-like_sf"/>
</dbReference>
<gene>
    <name evidence="2" type="ORF">HF394_01890</name>
</gene>
<dbReference type="OrthoDB" id="9814200at2"/>
<dbReference type="EMBL" id="CP051177">
    <property type="protein sequence ID" value="QKX49427.1"/>
    <property type="molecule type" value="Genomic_DNA"/>
</dbReference>
<organism evidence="2 3">
    <name type="scientific">Planococcus glaciei</name>
    <dbReference type="NCBI Taxonomy" id="459472"/>
    <lineage>
        <taxon>Bacteria</taxon>
        <taxon>Bacillati</taxon>
        <taxon>Bacillota</taxon>
        <taxon>Bacilli</taxon>
        <taxon>Bacillales</taxon>
        <taxon>Caryophanaceae</taxon>
        <taxon>Planococcus</taxon>
    </lineage>
</organism>
<dbReference type="STRING" id="459472.SAMN04487975_1149"/>
<dbReference type="Gene3D" id="1.10.357.10">
    <property type="entry name" value="Tetracycline Repressor, domain 2"/>
    <property type="match status" value="1"/>
</dbReference>
<dbReference type="InterPro" id="IPR001647">
    <property type="entry name" value="HTH_TetR"/>
</dbReference>
<dbReference type="Pfam" id="PF00440">
    <property type="entry name" value="TetR_N"/>
    <property type="match status" value="1"/>
</dbReference>
<reference evidence="3" key="1">
    <citation type="submission" date="2020-06" db="EMBL/GenBank/DDBJ databases">
        <title>Isolation of Planomicrobium glaciei.</title>
        <authorList>
            <person name="Malisova L."/>
            <person name="Safrankova R."/>
            <person name="Jakubu V."/>
            <person name="Spanelova P."/>
        </authorList>
    </citation>
    <scope>NUCLEOTIDE SEQUENCE [LARGE SCALE GENOMIC DNA]</scope>
    <source>
        <strain evidence="3">NRL-ATB46093</strain>
    </source>
</reference>
<dbReference type="Proteomes" id="UP000509222">
    <property type="component" value="Chromosome"/>
</dbReference>
<dbReference type="SUPFAM" id="SSF46689">
    <property type="entry name" value="Homeodomain-like"/>
    <property type="match status" value="1"/>
</dbReference>
<evidence type="ECO:0000256" key="1">
    <source>
        <dbReference type="ARBA" id="ARBA00023125"/>
    </source>
</evidence>